<evidence type="ECO:0000313" key="5">
    <source>
        <dbReference type="Proteomes" id="UP000006443"/>
    </source>
</evidence>
<evidence type="ECO:0000313" key="4">
    <source>
        <dbReference type="EMBL" id="EEG77706.1"/>
    </source>
</evidence>
<comment type="caution">
    <text evidence="4">The sequence shown here is derived from an EMBL/GenBank/DDBJ whole genome shotgun (WGS) entry which is preliminary data.</text>
</comment>
<dbReference type="Proteomes" id="UP000006443">
    <property type="component" value="Unassembled WGS sequence"/>
</dbReference>
<dbReference type="PANTHER" id="PTHR43278">
    <property type="entry name" value="NAD(P)H-DEPENDENT FMN-CONTAINING OXIDOREDUCTASE YWQN-RELATED"/>
    <property type="match status" value="1"/>
</dbReference>
<dbReference type="OrthoDB" id="9805976at2"/>
<accession>C0GG17</accession>
<gene>
    <name evidence="4" type="ORF">DealDRAFT_1426</name>
</gene>
<protein>
    <submittedName>
        <fullName evidence="4">NADPH-dependent FMN reductase</fullName>
    </submittedName>
</protein>
<dbReference type="PANTHER" id="PTHR43278:SF2">
    <property type="entry name" value="IRON-SULFUR FLAVOPROTEIN"/>
    <property type="match status" value="1"/>
</dbReference>
<dbReference type="EMBL" id="ACJM01000006">
    <property type="protein sequence ID" value="EEG77706.1"/>
    <property type="molecule type" value="Genomic_DNA"/>
</dbReference>
<dbReference type="STRING" id="555088.DealDRAFT_1426"/>
<dbReference type="RefSeq" id="WP_008516158.1">
    <property type="nucleotide sequence ID" value="NZ_ACJM01000006.1"/>
</dbReference>
<dbReference type="SUPFAM" id="SSF52218">
    <property type="entry name" value="Flavoproteins"/>
    <property type="match status" value="1"/>
</dbReference>
<keyword evidence="5" id="KW-1185">Reference proteome</keyword>
<sequence length="188" mass="20063">MLVLGFAGSPRRGGNSETLLDEALAGAKEAGAAVEKVMLSELDFTPCISCGACEESGDCVFDDDMQALYDKIGAADALIFASPIYFYAVSAWAKGAIDRGQALWARKYVLKDERYTAKKNGYFIGVGATKGAKLFDGAELTVKYYYDAAGFDLAGSLLVRGMDEKGVVKDSPEYLHQARALGAQAAKK</sequence>
<evidence type="ECO:0000259" key="3">
    <source>
        <dbReference type="Pfam" id="PF03358"/>
    </source>
</evidence>
<organism evidence="4 5">
    <name type="scientific">Dethiobacter alkaliphilus AHT 1</name>
    <dbReference type="NCBI Taxonomy" id="555088"/>
    <lineage>
        <taxon>Bacteria</taxon>
        <taxon>Bacillati</taxon>
        <taxon>Bacillota</taxon>
        <taxon>Dethiobacteria</taxon>
        <taxon>Dethiobacterales</taxon>
        <taxon>Dethiobacteraceae</taxon>
        <taxon>Dethiobacter</taxon>
    </lineage>
</organism>
<dbReference type="AlphaFoldDB" id="C0GG17"/>
<evidence type="ECO:0000256" key="2">
    <source>
        <dbReference type="ARBA" id="ARBA00022643"/>
    </source>
</evidence>
<reference evidence="4 5" key="1">
    <citation type="submission" date="2009-02" db="EMBL/GenBank/DDBJ databases">
        <title>Sequencing of the draft genome and assembly of Dethiobacter alkaliphilus AHT 1.</title>
        <authorList>
            <consortium name="US DOE Joint Genome Institute (JGI-PGF)"/>
            <person name="Lucas S."/>
            <person name="Copeland A."/>
            <person name="Lapidus A."/>
            <person name="Glavina del Rio T."/>
            <person name="Dalin E."/>
            <person name="Tice H."/>
            <person name="Bruce D."/>
            <person name="Goodwin L."/>
            <person name="Pitluck S."/>
            <person name="Larimer F."/>
            <person name="Land M.L."/>
            <person name="Hauser L."/>
            <person name="Muyzer G."/>
        </authorList>
    </citation>
    <scope>NUCLEOTIDE SEQUENCE [LARGE SCALE GENOMIC DNA]</scope>
    <source>
        <strain evidence="4 5">AHT 1</strain>
    </source>
</reference>
<keyword evidence="1" id="KW-0285">Flavoprotein</keyword>
<dbReference type="InterPro" id="IPR029039">
    <property type="entry name" value="Flavoprotein-like_sf"/>
</dbReference>
<name>C0GG17_DETAL</name>
<evidence type="ECO:0000256" key="1">
    <source>
        <dbReference type="ARBA" id="ARBA00022630"/>
    </source>
</evidence>
<dbReference type="eggNOG" id="COG0655">
    <property type="taxonomic scope" value="Bacteria"/>
</dbReference>
<dbReference type="InterPro" id="IPR005025">
    <property type="entry name" value="FMN_Rdtase-like_dom"/>
</dbReference>
<feature type="domain" description="NADPH-dependent FMN reductase-like" evidence="3">
    <location>
        <begin position="1"/>
        <end position="129"/>
    </location>
</feature>
<keyword evidence="2" id="KW-0288">FMN</keyword>
<dbReference type="Gene3D" id="3.40.50.360">
    <property type="match status" value="1"/>
</dbReference>
<proteinExistence type="predicted"/>
<dbReference type="GO" id="GO:0016491">
    <property type="term" value="F:oxidoreductase activity"/>
    <property type="evidence" value="ECO:0007669"/>
    <property type="project" value="InterPro"/>
</dbReference>
<dbReference type="Pfam" id="PF03358">
    <property type="entry name" value="FMN_red"/>
    <property type="match status" value="1"/>
</dbReference>
<dbReference type="InterPro" id="IPR051796">
    <property type="entry name" value="ISF_SsuE-like"/>
</dbReference>